<keyword evidence="5" id="KW-1133">Transmembrane helix</keyword>
<keyword evidence="2 3" id="KW-0175">Coiled coil</keyword>
<name>A0A210PGY4_MIZYE</name>
<dbReference type="InterPro" id="IPR010754">
    <property type="entry name" value="OPA3-like"/>
</dbReference>
<proteinExistence type="inferred from homology"/>
<dbReference type="GO" id="GO:0005739">
    <property type="term" value="C:mitochondrion"/>
    <property type="evidence" value="ECO:0007669"/>
    <property type="project" value="TreeGrafter"/>
</dbReference>
<evidence type="ECO:0000256" key="4">
    <source>
        <dbReference type="SAM" id="MobiDB-lite"/>
    </source>
</evidence>
<dbReference type="OrthoDB" id="2129069at2759"/>
<feature type="transmembrane region" description="Helical" evidence="5">
    <location>
        <begin position="82"/>
        <end position="100"/>
    </location>
</feature>
<dbReference type="EMBL" id="NEDP02076711">
    <property type="protein sequence ID" value="OWF35727.1"/>
    <property type="molecule type" value="Genomic_DNA"/>
</dbReference>
<evidence type="ECO:0000256" key="3">
    <source>
        <dbReference type="SAM" id="Coils"/>
    </source>
</evidence>
<gene>
    <name evidence="6" type="ORF">KP79_PYT10771</name>
</gene>
<evidence type="ECO:0000256" key="1">
    <source>
        <dbReference type="ARBA" id="ARBA00007584"/>
    </source>
</evidence>
<evidence type="ECO:0000313" key="7">
    <source>
        <dbReference type="Proteomes" id="UP000242188"/>
    </source>
</evidence>
<reference evidence="6 7" key="1">
    <citation type="journal article" date="2017" name="Nat. Ecol. Evol.">
        <title>Scallop genome provides insights into evolution of bilaterian karyotype and development.</title>
        <authorList>
            <person name="Wang S."/>
            <person name="Zhang J."/>
            <person name="Jiao W."/>
            <person name="Li J."/>
            <person name="Xun X."/>
            <person name="Sun Y."/>
            <person name="Guo X."/>
            <person name="Huan P."/>
            <person name="Dong B."/>
            <person name="Zhang L."/>
            <person name="Hu X."/>
            <person name="Sun X."/>
            <person name="Wang J."/>
            <person name="Zhao C."/>
            <person name="Wang Y."/>
            <person name="Wang D."/>
            <person name="Huang X."/>
            <person name="Wang R."/>
            <person name="Lv J."/>
            <person name="Li Y."/>
            <person name="Zhang Z."/>
            <person name="Liu B."/>
            <person name="Lu W."/>
            <person name="Hui Y."/>
            <person name="Liang J."/>
            <person name="Zhou Z."/>
            <person name="Hou R."/>
            <person name="Li X."/>
            <person name="Liu Y."/>
            <person name="Li H."/>
            <person name="Ning X."/>
            <person name="Lin Y."/>
            <person name="Zhao L."/>
            <person name="Xing Q."/>
            <person name="Dou J."/>
            <person name="Li Y."/>
            <person name="Mao J."/>
            <person name="Guo H."/>
            <person name="Dou H."/>
            <person name="Li T."/>
            <person name="Mu C."/>
            <person name="Jiang W."/>
            <person name="Fu Q."/>
            <person name="Fu X."/>
            <person name="Miao Y."/>
            <person name="Liu J."/>
            <person name="Yu Q."/>
            <person name="Li R."/>
            <person name="Liao H."/>
            <person name="Li X."/>
            <person name="Kong Y."/>
            <person name="Jiang Z."/>
            <person name="Chourrout D."/>
            <person name="Li R."/>
            <person name="Bao Z."/>
        </authorList>
    </citation>
    <scope>NUCLEOTIDE SEQUENCE [LARGE SCALE GENOMIC DNA]</scope>
    <source>
        <strain evidence="6 7">PY_sf001</strain>
    </source>
</reference>
<evidence type="ECO:0000313" key="6">
    <source>
        <dbReference type="EMBL" id="OWF35727.1"/>
    </source>
</evidence>
<dbReference type="GO" id="GO:0019216">
    <property type="term" value="P:regulation of lipid metabolic process"/>
    <property type="evidence" value="ECO:0007669"/>
    <property type="project" value="TreeGrafter"/>
</dbReference>
<dbReference type="PANTHER" id="PTHR12499">
    <property type="entry name" value="OPTIC ATROPHY 3 PROTEIN OPA3"/>
    <property type="match status" value="1"/>
</dbReference>
<protein>
    <submittedName>
        <fullName evidence="6">OPA3-like protein</fullName>
    </submittedName>
</protein>
<comment type="similarity">
    <text evidence="1">Belongs to the OPA3 family.</text>
</comment>
<dbReference type="AlphaFoldDB" id="A0A210PGY4"/>
<accession>A0A210PGY4</accession>
<keyword evidence="5" id="KW-0812">Transmembrane</keyword>
<dbReference type="Pfam" id="PF07047">
    <property type="entry name" value="OPA3"/>
    <property type="match status" value="1"/>
</dbReference>
<dbReference type="Proteomes" id="UP000242188">
    <property type="component" value="Unassembled WGS sequence"/>
</dbReference>
<sequence length="193" mass="21753">MPLPLIKLFTLVGKQLIGKPIANTIKRAAKKSPWVKTSVIMPVAQLYTRTTVQMRSYGLGLGKVQSVEPVSIDRAMDLFGDFIGEFTILMFAVLAIYIEVSGRSRQNQKAEDAHEAFNDTIKSLNDKVEQLELCVQKQELEGKKVEEALKNLNMTMYYSQHGITSKVLALTEENNDAKHKKPTEKKKNVVKEE</sequence>
<feature type="region of interest" description="Disordered" evidence="4">
    <location>
        <begin position="174"/>
        <end position="193"/>
    </location>
</feature>
<keyword evidence="5" id="KW-0472">Membrane</keyword>
<dbReference type="PANTHER" id="PTHR12499:SF0">
    <property type="entry name" value="OPTIC ATROPHY 3 PROTEIN"/>
    <property type="match status" value="1"/>
</dbReference>
<evidence type="ECO:0000256" key="5">
    <source>
        <dbReference type="SAM" id="Phobius"/>
    </source>
</evidence>
<keyword evidence="7" id="KW-1185">Reference proteome</keyword>
<feature type="coiled-coil region" evidence="3">
    <location>
        <begin position="107"/>
        <end position="155"/>
    </location>
</feature>
<evidence type="ECO:0000256" key="2">
    <source>
        <dbReference type="ARBA" id="ARBA00023054"/>
    </source>
</evidence>
<organism evidence="6 7">
    <name type="scientific">Mizuhopecten yessoensis</name>
    <name type="common">Japanese scallop</name>
    <name type="synonym">Patinopecten yessoensis</name>
    <dbReference type="NCBI Taxonomy" id="6573"/>
    <lineage>
        <taxon>Eukaryota</taxon>
        <taxon>Metazoa</taxon>
        <taxon>Spiralia</taxon>
        <taxon>Lophotrochozoa</taxon>
        <taxon>Mollusca</taxon>
        <taxon>Bivalvia</taxon>
        <taxon>Autobranchia</taxon>
        <taxon>Pteriomorphia</taxon>
        <taxon>Pectinida</taxon>
        <taxon>Pectinoidea</taxon>
        <taxon>Pectinidae</taxon>
        <taxon>Mizuhopecten</taxon>
    </lineage>
</organism>
<comment type="caution">
    <text evidence="6">The sequence shown here is derived from an EMBL/GenBank/DDBJ whole genome shotgun (WGS) entry which is preliminary data.</text>
</comment>